<dbReference type="SUPFAM" id="SSF55729">
    <property type="entry name" value="Acyl-CoA N-acyltransferases (Nat)"/>
    <property type="match status" value="1"/>
</dbReference>
<proteinExistence type="predicted"/>
<evidence type="ECO:0000313" key="5">
    <source>
        <dbReference type="Proteomes" id="UP000199019"/>
    </source>
</evidence>
<keyword evidence="5" id="KW-1185">Reference proteome</keyword>
<dbReference type="AlphaFoldDB" id="A0A1H9RZX4"/>
<evidence type="ECO:0000256" key="2">
    <source>
        <dbReference type="ARBA" id="ARBA00023315"/>
    </source>
</evidence>
<organism evidence="4 5">
    <name type="scientific">Pedococcus cremeus</name>
    <dbReference type="NCBI Taxonomy" id="587636"/>
    <lineage>
        <taxon>Bacteria</taxon>
        <taxon>Bacillati</taxon>
        <taxon>Actinomycetota</taxon>
        <taxon>Actinomycetes</taxon>
        <taxon>Micrococcales</taxon>
        <taxon>Intrasporangiaceae</taxon>
        <taxon>Pedococcus</taxon>
    </lineage>
</organism>
<dbReference type="CDD" id="cd04301">
    <property type="entry name" value="NAT_SF"/>
    <property type="match status" value="1"/>
</dbReference>
<dbReference type="InterPro" id="IPR056935">
    <property type="entry name" value="Rv0428c-like_C"/>
</dbReference>
<gene>
    <name evidence="4" type="ORF">SAMN05216199_1203</name>
</gene>
<dbReference type="InterPro" id="IPR056934">
    <property type="entry name" value="SH3_Rv0428c"/>
</dbReference>
<dbReference type="GO" id="GO:0016747">
    <property type="term" value="F:acyltransferase activity, transferring groups other than amino-acyl groups"/>
    <property type="evidence" value="ECO:0007669"/>
    <property type="project" value="InterPro"/>
</dbReference>
<dbReference type="InterPro" id="IPR050832">
    <property type="entry name" value="Bact_Acetyltransf"/>
</dbReference>
<protein>
    <submittedName>
        <fullName evidence="4">Acetyltransferase (GNAT) family protein</fullName>
    </submittedName>
</protein>
<dbReference type="Pfam" id="PF24553">
    <property type="entry name" value="Rv0428c_C"/>
    <property type="match status" value="1"/>
</dbReference>
<dbReference type="Proteomes" id="UP000199019">
    <property type="component" value="Unassembled WGS sequence"/>
</dbReference>
<keyword evidence="2" id="KW-0012">Acyltransferase</keyword>
<dbReference type="OrthoDB" id="9775595at2"/>
<dbReference type="InterPro" id="IPR000182">
    <property type="entry name" value="GNAT_dom"/>
</dbReference>
<keyword evidence="1 4" id="KW-0808">Transferase</keyword>
<dbReference type="PROSITE" id="PS51186">
    <property type="entry name" value="GNAT"/>
    <property type="match status" value="1"/>
</dbReference>
<dbReference type="STRING" id="587636.SAMN05216199_1203"/>
<dbReference type="PANTHER" id="PTHR43877:SF2">
    <property type="entry name" value="AMINOALKYLPHOSPHONATE N-ACETYLTRANSFERASE-RELATED"/>
    <property type="match status" value="1"/>
</dbReference>
<evidence type="ECO:0000256" key="1">
    <source>
        <dbReference type="ARBA" id="ARBA00022679"/>
    </source>
</evidence>
<dbReference type="Gene3D" id="3.40.630.30">
    <property type="match status" value="1"/>
</dbReference>
<accession>A0A1H9RZX4</accession>
<dbReference type="PANTHER" id="PTHR43877">
    <property type="entry name" value="AMINOALKYLPHOSPHONATE N-ACETYLTRANSFERASE-RELATED-RELATED"/>
    <property type="match status" value="1"/>
</dbReference>
<evidence type="ECO:0000313" key="4">
    <source>
        <dbReference type="EMBL" id="SER78332.1"/>
    </source>
</evidence>
<feature type="domain" description="N-acetyltransferase" evidence="3">
    <location>
        <begin position="263"/>
        <end position="344"/>
    </location>
</feature>
<evidence type="ECO:0000259" key="3">
    <source>
        <dbReference type="PROSITE" id="PS51186"/>
    </source>
</evidence>
<reference evidence="5" key="1">
    <citation type="submission" date="2016-10" db="EMBL/GenBank/DDBJ databases">
        <authorList>
            <person name="Varghese N."/>
            <person name="Submissions S."/>
        </authorList>
    </citation>
    <scope>NUCLEOTIDE SEQUENCE [LARGE SCALE GENOMIC DNA]</scope>
    <source>
        <strain evidence="5">CGMCC 1.6963</strain>
    </source>
</reference>
<sequence length="344" mass="36072">MPDHAAALPLGSRVVVRWRLEQADAATGASLTDAVGTLSAADERTLTVQTSRGTVVVDRDRVVAAKEVPPKPTRRGAPHRAIGIEELQRVMAPSWGAVEREQLGDWLLRASSGFTQRGNSVVPLGDPGLPLADAVDRVEQWYAARGLPAKFAVAGPQGFDPADDALGALLVGRGYSVGSLTLNLTAATAAVAAADPGGPTVHIGPDPDGVWLEAYHRTRTTVPGATELVITGSPRHLFGHVLPGGGLSQQLGLRPADAAGTAPIALGRLGIAHGWAGLGAVWTDPAYRGRGLAAHLTARLCAQAREEGVHLVHLQVEHDNHTAQRLYERLGFDVHSSYAYLTAP</sequence>
<dbReference type="EMBL" id="FOHB01000001">
    <property type="protein sequence ID" value="SER78332.1"/>
    <property type="molecule type" value="Genomic_DNA"/>
</dbReference>
<dbReference type="Pfam" id="PF24551">
    <property type="entry name" value="SH3_Rv0428c"/>
    <property type="match status" value="1"/>
</dbReference>
<dbReference type="RefSeq" id="WP_091756155.1">
    <property type="nucleotide sequence ID" value="NZ_FOHB01000001.1"/>
</dbReference>
<dbReference type="InterPro" id="IPR016181">
    <property type="entry name" value="Acyl_CoA_acyltransferase"/>
</dbReference>
<name>A0A1H9RZX4_9MICO</name>